<comment type="similarity">
    <text evidence="1 4 5">Belongs to the bacterial ribosomal protein bL17 family.</text>
</comment>
<organism evidence="7 8">
    <name type="scientific">Chthonomonas calidirosea (strain DSM 23976 / ICMP 18418 / T49)</name>
    <dbReference type="NCBI Taxonomy" id="1303518"/>
    <lineage>
        <taxon>Bacteria</taxon>
        <taxon>Bacillati</taxon>
        <taxon>Armatimonadota</taxon>
        <taxon>Chthonomonadia</taxon>
        <taxon>Chthonomonadales</taxon>
        <taxon>Chthonomonadaceae</taxon>
        <taxon>Chthonomonas</taxon>
    </lineage>
</organism>
<protein>
    <recommendedName>
        <fullName evidence="4">Large ribosomal subunit protein bL17</fullName>
    </recommendedName>
</protein>
<dbReference type="SUPFAM" id="SSF64263">
    <property type="entry name" value="Prokaryotic ribosomal protein L17"/>
    <property type="match status" value="1"/>
</dbReference>
<dbReference type="eggNOG" id="COG0203">
    <property type="taxonomic scope" value="Bacteria"/>
</dbReference>
<dbReference type="KEGG" id="ccz:CCALI_02892"/>
<accession>S0EZW9</accession>
<dbReference type="GO" id="GO:0003735">
    <property type="term" value="F:structural constituent of ribosome"/>
    <property type="evidence" value="ECO:0007669"/>
    <property type="project" value="InterPro"/>
</dbReference>
<keyword evidence="2 4" id="KW-0689">Ribosomal protein</keyword>
<dbReference type="PANTHER" id="PTHR14413">
    <property type="entry name" value="RIBOSOMAL PROTEIN L17"/>
    <property type="match status" value="1"/>
</dbReference>
<dbReference type="GO" id="GO:0022625">
    <property type="term" value="C:cytosolic large ribosomal subunit"/>
    <property type="evidence" value="ECO:0007669"/>
    <property type="project" value="TreeGrafter"/>
</dbReference>
<name>S0EZW9_CHTCT</name>
<dbReference type="PANTHER" id="PTHR14413:SF16">
    <property type="entry name" value="LARGE RIBOSOMAL SUBUNIT PROTEIN BL17M"/>
    <property type="match status" value="1"/>
</dbReference>
<evidence type="ECO:0000256" key="3">
    <source>
        <dbReference type="ARBA" id="ARBA00023274"/>
    </source>
</evidence>
<dbReference type="PATRIC" id="fig|1303518.3.peg.2996"/>
<dbReference type="HOGENOM" id="CLU_074407_2_2_0"/>
<evidence type="ECO:0000313" key="7">
    <source>
        <dbReference type="EMBL" id="CCW36677.1"/>
    </source>
</evidence>
<evidence type="ECO:0000256" key="6">
    <source>
        <dbReference type="SAM" id="MobiDB-lite"/>
    </source>
</evidence>
<dbReference type="Gene3D" id="3.90.1030.10">
    <property type="entry name" value="Ribosomal protein L17"/>
    <property type="match status" value="1"/>
</dbReference>
<feature type="compositionally biased region" description="Low complexity" evidence="6">
    <location>
        <begin position="154"/>
        <end position="163"/>
    </location>
</feature>
<comment type="subunit">
    <text evidence="4">Part of the 50S ribosomal subunit. Contacts protein L32.</text>
</comment>
<feature type="region of interest" description="Disordered" evidence="6">
    <location>
        <begin position="154"/>
        <end position="178"/>
    </location>
</feature>
<dbReference type="InterPro" id="IPR036373">
    <property type="entry name" value="Ribosomal_bL17_sf"/>
</dbReference>
<evidence type="ECO:0000313" key="8">
    <source>
        <dbReference type="Proteomes" id="UP000014227"/>
    </source>
</evidence>
<dbReference type="InParanoid" id="S0EZW9"/>
<dbReference type="AlphaFoldDB" id="S0EZW9"/>
<dbReference type="HAMAP" id="MF_01368">
    <property type="entry name" value="Ribosomal_bL17"/>
    <property type="match status" value="1"/>
</dbReference>
<evidence type="ECO:0000256" key="5">
    <source>
        <dbReference type="RuleBase" id="RU000660"/>
    </source>
</evidence>
<dbReference type="InterPro" id="IPR000456">
    <property type="entry name" value="Ribosomal_bL17"/>
</dbReference>
<dbReference type="Proteomes" id="UP000014227">
    <property type="component" value="Chromosome I"/>
</dbReference>
<keyword evidence="8" id="KW-1185">Reference proteome</keyword>
<dbReference type="PROSITE" id="PS01167">
    <property type="entry name" value="RIBOSOMAL_L17"/>
    <property type="match status" value="1"/>
</dbReference>
<evidence type="ECO:0000256" key="2">
    <source>
        <dbReference type="ARBA" id="ARBA00022980"/>
    </source>
</evidence>
<dbReference type="InterPro" id="IPR047859">
    <property type="entry name" value="Ribosomal_bL17_CS"/>
</dbReference>
<keyword evidence="3 4" id="KW-0687">Ribonucleoprotein</keyword>
<reference evidence="8" key="1">
    <citation type="submission" date="2013-03" db="EMBL/GenBank/DDBJ databases">
        <title>Genome sequence of Chthonomonas calidirosea, the first sequenced genome from the Armatimonadetes phylum (formally candidate division OP10).</title>
        <authorList>
            <person name="Lee K.C.Y."/>
            <person name="Morgan X.C."/>
            <person name="Dunfield P.F."/>
            <person name="Tamas I."/>
            <person name="Houghton K.M."/>
            <person name="Vyssotski M."/>
            <person name="Ryan J.L.J."/>
            <person name="Lagutin K."/>
            <person name="McDonald I.R."/>
            <person name="Stott M.B."/>
        </authorList>
    </citation>
    <scope>NUCLEOTIDE SEQUENCE [LARGE SCALE GENOMIC DNA]</scope>
    <source>
        <strain evidence="8">DSM 23976 / ICMP 18418 / T49</strain>
    </source>
</reference>
<dbReference type="NCBIfam" id="TIGR00059">
    <property type="entry name" value="L17"/>
    <property type="match status" value="1"/>
</dbReference>
<dbReference type="FunCoup" id="S0EZW9">
    <property type="interactions" value="400"/>
</dbReference>
<dbReference type="GO" id="GO:0006412">
    <property type="term" value="P:translation"/>
    <property type="evidence" value="ECO:0007669"/>
    <property type="project" value="UniProtKB-UniRule"/>
</dbReference>
<dbReference type="EMBL" id="HF951689">
    <property type="protein sequence ID" value="CCW36677.1"/>
    <property type="molecule type" value="Genomic_DNA"/>
</dbReference>
<gene>
    <name evidence="4" type="primary">rplQ</name>
    <name evidence="7" type="ORF">CCALI_02892</name>
</gene>
<dbReference type="STRING" id="454171.CP488_01196"/>
<sequence length="178" mass="20148">MRHRKAYRKFGLPSDQRRALLKSLTRSLLLHDRIITTEARAKEVRAIAEKLVTIAREGGADAPIEKRLHARRLVRRFIDSNIDEFVRDTEHRGPKGGATIARNPYYVIPRLFDEIAPRYVGRNGGYTRITKIGFRRGDGAPLVLLEFVEGLPTAPTTETAAPTKEGRRGLLGLGRRRK</sequence>
<evidence type="ECO:0000256" key="4">
    <source>
        <dbReference type="HAMAP-Rule" id="MF_01368"/>
    </source>
</evidence>
<dbReference type="OrthoDB" id="9809073at2"/>
<evidence type="ECO:0000256" key="1">
    <source>
        <dbReference type="ARBA" id="ARBA00008777"/>
    </source>
</evidence>
<dbReference type="Pfam" id="PF01196">
    <property type="entry name" value="Ribosomal_L17"/>
    <property type="match status" value="1"/>
</dbReference>
<proteinExistence type="inferred from homology"/>